<feature type="compositionally biased region" description="Low complexity" evidence="1">
    <location>
        <begin position="43"/>
        <end position="53"/>
    </location>
</feature>
<gene>
    <name evidence="2" type="ORF">QE152_g36528</name>
</gene>
<dbReference type="Proteomes" id="UP001458880">
    <property type="component" value="Unassembled WGS sequence"/>
</dbReference>
<name>A0AAW1IDE0_POPJA</name>
<dbReference type="AlphaFoldDB" id="A0AAW1IDE0"/>
<reference evidence="2 3" key="1">
    <citation type="journal article" date="2024" name="BMC Genomics">
        <title>De novo assembly and annotation of Popillia japonica's genome with initial clues to its potential as an invasive pest.</title>
        <authorList>
            <person name="Cucini C."/>
            <person name="Boschi S."/>
            <person name="Funari R."/>
            <person name="Cardaioli E."/>
            <person name="Iannotti N."/>
            <person name="Marturano G."/>
            <person name="Paoli F."/>
            <person name="Bruttini M."/>
            <person name="Carapelli A."/>
            <person name="Frati F."/>
            <person name="Nardi F."/>
        </authorList>
    </citation>
    <scope>NUCLEOTIDE SEQUENCE [LARGE SCALE GENOMIC DNA]</scope>
    <source>
        <strain evidence="2">DMR45628</strain>
    </source>
</reference>
<evidence type="ECO:0000256" key="1">
    <source>
        <dbReference type="SAM" id="MobiDB-lite"/>
    </source>
</evidence>
<feature type="region of interest" description="Disordered" evidence="1">
    <location>
        <begin position="1"/>
        <end position="72"/>
    </location>
</feature>
<accession>A0AAW1IDE0</accession>
<comment type="caution">
    <text evidence="2">The sequence shown here is derived from an EMBL/GenBank/DDBJ whole genome shotgun (WGS) entry which is preliminary data.</text>
</comment>
<sequence>MERRDTTLGKTNPPREVDATGSRGSAASAVDGGSGGMEENATGSRGSAASAVDGGSGGMEENSFGKGGDGGK</sequence>
<feature type="compositionally biased region" description="Basic and acidic residues" evidence="1">
    <location>
        <begin position="1"/>
        <end position="18"/>
    </location>
</feature>
<keyword evidence="3" id="KW-1185">Reference proteome</keyword>
<proteinExistence type="predicted"/>
<evidence type="ECO:0000313" key="3">
    <source>
        <dbReference type="Proteomes" id="UP001458880"/>
    </source>
</evidence>
<protein>
    <submittedName>
        <fullName evidence="2">Uncharacterized protein</fullName>
    </submittedName>
</protein>
<evidence type="ECO:0000313" key="2">
    <source>
        <dbReference type="EMBL" id="KAK9687315.1"/>
    </source>
</evidence>
<organism evidence="2 3">
    <name type="scientific">Popillia japonica</name>
    <name type="common">Japanese beetle</name>
    <dbReference type="NCBI Taxonomy" id="7064"/>
    <lineage>
        <taxon>Eukaryota</taxon>
        <taxon>Metazoa</taxon>
        <taxon>Ecdysozoa</taxon>
        <taxon>Arthropoda</taxon>
        <taxon>Hexapoda</taxon>
        <taxon>Insecta</taxon>
        <taxon>Pterygota</taxon>
        <taxon>Neoptera</taxon>
        <taxon>Endopterygota</taxon>
        <taxon>Coleoptera</taxon>
        <taxon>Polyphaga</taxon>
        <taxon>Scarabaeiformia</taxon>
        <taxon>Scarabaeidae</taxon>
        <taxon>Rutelinae</taxon>
        <taxon>Popillia</taxon>
    </lineage>
</organism>
<feature type="compositionally biased region" description="Low complexity" evidence="1">
    <location>
        <begin position="21"/>
        <end position="31"/>
    </location>
</feature>
<dbReference type="EMBL" id="JASPKY010000650">
    <property type="protein sequence ID" value="KAK9687315.1"/>
    <property type="molecule type" value="Genomic_DNA"/>
</dbReference>